<dbReference type="InterPro" id="IPR006059">
    <property type="entry name" value="SBP"/>
</dbReference>
<gene>
    <name evidence="2" type="ORF">A3D62_03295</name>
</gene>
<dbReference type="Proteomes" id="UP000177659">
    <property type="component" value="Unassembled WGS sequence"/>
</dbReference>
<dbReference type="InterPro" id="IPR050490">
    <property type="entry name" value="Bact_solute-bd_prot1"/>
</dbReference>
<name>A0A1F6CZT0_9BACT</name>
<keyword evidence="1" id="KW-0812">Transmembrane</keyword>
<evidence type="ECO:0000313" key="2">
    <source>
        <dbReference type="EMBL" id="OGG54686.1"/>
    </source>
</evidence>
<comment type="caution">
    <text evidence="2">The sequence shown here is derived from an EMBL/GenBank/DDBJ whole genome shotgun (WGS) entry which is preliminary data.</text>
</comment>
<evidence type="ECO:0000256" key="1">
    <source>
        <dbReference type="SAM" id="Phobius"/>
    </source>
</evidence>
<dbReference type="PANTHER" id="PTHR43649:SF12">
    <property type="entry name" value="DIACETYLCHITOBIOSE BINDING PROTEIN DASA"/>
    <property type="match status" value="1"/>
</dbReference>
<sequence length="432" mass="47359">MSGFQIAVTGVFIFFTVGGVLLFAGVGGFGGDDSAVGAVEIWGTYNEETVREAIKQLSYDESRLDEVTYRQIDPRFFDDTLVEGLASGKGPDLFFLHQAAIVRYADKVLPISYKTMSAREFRNTFIEEGELYLGDEGVLGLPLVVDPMIMYWNRTLYGNRGVSRPPQYWDEFLTLAEHGSLTSRNQDGTLSTSALALGEYRNIAHAKELLSLIMMQAGASIVGWEEGTLVPQLVTALSNEQSPADNALRFYTDFANPAKTVYSWNRSLPEAQAAFVGGTLATYFGFASEINLIRQQNPNLNFDVALMPQVRESALRASFGNMAALALSRGSVNQNGALTIALILTSREASARFSEVLNLSPVRRDLLQTRPADPFRAIFADAALQSKGWLDPSAKDTEVIFQNMIESVASGRARVSEAVNTADSELRNALIR</sequence>
<accession>A0A1F6CZT0</accession>
<dbReference type="Pfam" id="PF13416">
    <property type="entry name" value="SBP_bac_8"/>
    <property type="match status" value="1"/>
</dbReference>
<keyword evidence="1" id="KW-0472">Membrane</keyword>
<protein>
    <recommendedName>
        <fullName evidence="4">Extracellular solute-binding protein</fullName>
    </recommendedName>
</protein>
<organism evidence="2 3">
    <name type="scientific">Candidatus Kaiserbacteria bacterium RIFCSPHIGHO2_02_FULL_49_11</name>
    <dbReference type="NCBI Taxonomy" id="1798489"/>
    <lineage>
        <taxon>Bacteria</taxon>
        <taxon>Candidatus Kaiseribacteriota</taxon>
    </lineage>
</organism>
<keyword evidence="1" id="KW-1133">Transmembrane helix</keyword>
<dbReference type="SUPFAM" id="SSF53850">
    <property type="entry name" value="Periplasmic binding protein-like II"/>
    <property type="match status" value="1"/>
</dbReference>
<dbReference type="EMBL" id="MFLC01000034">
    <property type="protein sequence ID" value="OGG54686.1"/>
    <property type="molecule type" value="Genomic_DNA"/>
</dbReference>
<dbReference type="Gene3D" id="3.40.190.10">
    <property type="entry name" value="Periplasmic binding protein-like II"/>
    <property type="match status" value="1"/>
</dbReference>
<dbReference type="PANTHER" id="PTHR43649">
    <property type="entry name" value="ARABINOSE-BINDING PROTEIN-RELATED"/>
    <property type="match status" value="1"/>
</dbReference>
<feature type="transmembrane region" description="Helical" evidence="1">
    <location>
        <begin position="6"/>
        <end position="26"/>
    </location>
</feature>
<evidence type="ECO:0000313" key="3">
    <source>
        <dbReference type="Proteomes" id="UP000177659"/>
    </source>
</evidence>
<proteinExistence type="predicted"/>
<dbReference type="AlphaFoldDB" id="A0A1F6CZT0"/>
<evidence type="ECO:0008006" key="4">
    <source>
        <dbReference type="Google" id="ProtNLM"/>
    </source>
</evidence>
<reference evidence="2 3" key="1">
    <citation type="journal article" date="2016" name="Nat. Commun.">
        <title>Thousands of microbial genomes shed light on interconnected biogeochemical processes in an aquifer system.</title>
        <authorList>
            <person name="Anantharaman K."/>
            <person name="Brown C.T."/>
            <person name="Hug L.A."/>
            <person name="Sharon I."/>
            <person name="Castelle C.J."/>
            <person name="Probst A.J."/>
            <person name="Thomas B.C."/>
            <person name="Singh A."/>
            <person name="Wilkins M.J."/>
            <person name="Karaoz U."/>
            <person name="Brodie E.L."/>
            <person name="Williams K.H."/>
            <person name="Hubbard S.S."/>
            <person name="Banfield J.F."/>
        </authorList>
    </citation>
    <scope>NUCLEOTIDE SEQUENCE [LARGE SCALE GENOMIC DNA]</scope>
</reference>